<accession>A0A5E4NFE2</accession>
<dbReference type="Pfam" id="PF24681">
    <property type="entry name" value="Kelch_KLHDC2_KLHL20_DRC7"/>
    <property type="match status" value="1"/>
</dbReference>
<keyword evidence="5" id="KW-1185">Reference proteome</keyword>
<dbReference type="SUPFAM" id="SSF49785">
    <property type="entry name" value="Galactose-binding domain-like"/>
    <property type="match status" value="1"/>
</dbReference>
<protein>
    <submittedName>
        <fullName evidence="4">Muskelin, N-terminal,Galactose oxidase, beta-propeller,Galactose-binding domain-like</fullName>
    </submittedName>
</protein>
<keyword evidence="2" id="KW-0677">Repeat</keyword>
<dbReference type="Gene3D" id="2.120.10.80">
    <property type="entry name" value="Kelch-type beta propeller"/>
    <property type="match status" value="2"/>
</dbReference>
<dbReference type="Proteomes" id="UP000325440">
    <property type="component" value="Unassembled WGS sequence"/>
</dbReference>
<proteinExistence type="predicted"/>
<evidence type="ECO:0000256" key="1">
    <source>
        <dbReference type="ARBA" id="ARBA00022441"/>
    </source>
</evidence>
<evidence type="ECO:0000259" key="3">
    <source>
        <dbReference type="Pfam" id="PF06588"/>
    </source>
</evidence>
<gene>
    <name evidence="4" type="ORF">CINCED_3A012614</name>
</gene>
<dbReference type="Gene3D" id="2.60.120.260">
    <property type="entry name" value="Galactose-binding domain-like"/>
    <property type="match status" value="1"/>
</dbReference>
<dbReference type="PANTHER" id="PTHR15526:SF5">
    <property type="entry name" value="MUSKELIN"/>
    <property type="match status" value="1"/>
</dbReference>
<feature type="domain" description="Muskelin N-terminal" evidence="3">
    <location>
        <begin position="11"/>
        <end position="206"/>
    </location>
</feature>
<dbReference type="PANTHER" id="PTHR15526">
    <property type="entry name" value="MUSKELIN"/>
    <property type="match status" value="1"/>
</dbReference>
<dbReference type="InterPro" id="IPR008979">
    <property type="entry name" value="Galactose-bd-like_sf"/>
</dbReference>
<dbReference type="OrthoDB" id="10052615at2759"/>
<evidence type="ECO:0000313" key="5">
    <source>
        <dbReference type="Proteomes" id="UP000325440"/>
    </source>
</evidence>
<dbReference type="GO" id="GO:0005737">
    <property type="term" value="C:cytoplasm"/>
    <property type="evidence" value="ECO:0007669"/>
    <property type="project" value="TreeGrafter"/>
</dbReference>
<dbReference type="EMBL" id="CABPRJ010002370">
    <property type="protein sequence ID" value="VVC43631.1"/>
    <property type="molecule type" value="Genomic_DNA"/>
</dbReference>
<name>A0A5E4NFE2_9HEMI</name>
<dbReference type="InterPro" id="IPR010565">
    <property type="entry name" value="Muskelin_N"/>
</dbReference>
<dbReference type="InterPro" id="IPR052456">
    <property type="entry name" value="CTLH_complex_component"/>
</dbReference>
<dbReference type="AlphaFoldDB" id="A0A5E4NFE2"/>
<dbReference type="InterPro" id="IPR015915">
    <property type="entry name" value="Kelch-typ_b-propeller"/>
</dbReference>
<dbReference type="Pfam" id="PF06588">
    <property type="entry name" value="Muskelin_N"/>
    <property type="match status" value="1"/>
</dbReference>
<organism evidence="4 5">
    <name type="scientific">Cinara cedri</name>
    <dbReference type="NCBI Taxonomy" id="506608"/>
    <lineage>
        <taxon>Eukaryota</taxon>
        <taxon>Metazoa</taxon>
        <taxon>Ecdysozoa</taxon>
        <taxon>Arthropoda</taxon>
        <taxon>Hexapoda</taxon>
        <taxon>Insecta</taxon>
        <taxon>Pterygota</taxon>
        <taxon>Neoptera</taxon>
        <taxon>Paraneoptera</taxon>
        <taxon>Hemiptera</taxon>
        <taxon>Sternorrhyncha</taxon>
        <taxon>Aphidomorpha</taxon>
        <taxon>Aphidoidea</taxon>
        <taxon>Aphididae</taxon>
        <taxon>Lachninae</taxon>
        <taxon>Cinara</taxon>
    </lineage>
</organism>
<sequence length="737" mass="86407">MNEPSTSTDSCQKLLYSIHNYSSCLPTYPPENILFNKQEDQSSRWSSMSNTPPQFIILKLQNISIVKYIKFGKYDRPHVCNLKKFKVYGGLEDDTKIELLYSGLSNNTELETFNLRHTLDNSSMIPVRYIKLEPLESWGSNFNYSLWYVELHGIDEPNIVANEITKFYQFREELLIKLCLKHFRRNHYDFATNALLHNSYVTLEHPFLSQLYETIVINGNYEMAETIMDQAINEGLLESYIDSQSFKPIWKLVKEYNNEGKKRPCMRGGHQMCMDSANGMLYLLGGWDGHKDLSDLWSFNITTNTWHCVAANVEEQGGPSPRSCHKMCIDEERKHIFVLGRYCEIQSFIGDYPQSDFYVYDIEQNIWTLICADTNVMGGPKLLFDHQMVMDSISSTIYIFGGRVVSSPSRCSNSESQKNNPDFSGFYKYHVPTNTWTCILPDTFYEIKVRDGLLTHNPQTIASRGGHCILLHSKMRRIYIFGGQRQRWAQNDPEFLWYDIETGVTQPMPLPSTSDKPPMGYTQRATIDIEHDEIYILSSLSRDKERKEDKVQNAFWVYFIKQNKWMCIYKNHNSDEKYWNKMQHLEPCPRFAYQLVYDQKNKTHYLFGGNPGKADAQNLRLDDFWELKVYRCTNHELSCRCKLLIRKIRFQEMKTKDKVAAMKFLQTSVSELVDHTDVEQTRDFQATATLLFKDDNQLDDINKQIHEWRYSLFEKLCDYFPKSMIQPKEDLINLIPL</sequence>
<evidence type="ECO:0000313" key="4">
    <source>
        <dbReference type="EMBL" id="VVC43631.1"/>
    </source>
</evidence>
<evidence type="ECO:0000256" key="2">
    <source>
        <dbReference type="ARBA" id="ARBA00022737"/>
    </source>
</evidence>
<keyword evidence="1" id="KW-0880">Kelch repeat</keyword>
<reference evidence="4 5" key="1">
    <citation type="submission" date="2019-08" db="EMBL/GenBank/DDBJ databases">
        <authorList>
            <person name="Alioto T."/>
            <person name="Alioto T."/>
            <person name="Gomez Garrido J."/>
        </authorList>
    </citation>
    <scope>NUCLEOTIDE SEQUENCE [LARGE SCALE GENOMIC DNA]</scope>
</reference>
<dbReference type="SUPFAM" id="SSF117281">
    <property type="entry name" value="Kelch motif"/>
    <property type="match status" value="1"/>
</dbReference>